<name>A0A8S1GQQ3_9PELO</name>
<evidence type="ECO:0000313" key="1">
    <source>
        <dbReference type="EMBL" id="CAD6185142.1"/>
    </source>
</evidence>
<gene>
    <name evidence="1" type="ORF">CAUJ_LOCUS1061</name>
</gene>
<protein>
    <submittedName>
        <fullName evidence="1">Uncharacterized protein</fullName>
    </submittedName>
</protein>
<comment type="caution">
    <text evidence="1">The sequence shown here is derived from an EMBL/GenBank/DDBJ whole genome shotgun (WGS) entry which is preliminary data.</text>
</comment>
<evidence type="ECO:0000313" key="2">
    <source>
        <dbReference type="Proteomes" id="UP000835052"/>
    </source>
</evidence>
<reference evidence="1" key="1">
    <citation type="submission" date="2020-10" db="EMBL/GenBank/DDBJ databases">
        <authorList>
            <person name="Kikuchi T."/>
        </authorList>
    </citation>
    <scope>NUCLEOTIDE SEQUENCE</scope>
    <source>
        <strain evidence="1">NKZ352</strain>
    </source>
</reference>
<dbReference type="Proteomes" id="UP000835052">
    <property type="component" value="Unassembled WGS sequence"/>
</dbReference>
<keyword evidence="2" id="KW-1185">Reference proteome</keyword>
<accession>A0A8S1GQQ3</accession>
<organism evidence="1 2">
    <name type="scientific">Caenorhabditis auriculariae</name>
    <dbReference type="NCBI Taxonomy" id="2777116"/>
    <lineage>
        <taxon>Eukaryota</taxon>
        <taxon>Metazoa</taxon>
        <taxon>Ecdysozoa</taxon>
        <taxon>Nematoda</taxon>
        <taxon>Chromadorea</taxon>
        <taxon>Rhabditida</taxon>
        <taxon>Rhabditina</taxon>
        <taxon>Rhabditomorpha</taxon>
        <taxon>Rhabditoidea</taxon>
        <taxon>Rhabditidae</taxon>
        <taxon>Peloderinae</taxon>
        <taxon>Caenorhabditis</taxon>
    </lineage>
</organism>
<dbReference type="EMBL" id="CAJGYM010000002">
    <property type="protein sequence ID" value="CAD6185142.1"/>
    <property type="molecule type" value="Genomic_DNA"/>
</dbReference>
<dbReference type="AlphaFoldDB" id="A0A8S1GQQ3"/>
<sequence>MISEVTCLCRPRSGHTAEREHYWPTDWLRRGDSCLPRDGRHHTVRSARQTARVAGGHDVRSVAYAASLTSCLRITNHCTFAI</sequence>
<proteinExistence type="predicted"/>